<feature type="domain" description="CUB" evidence="20">
    <location>
        <begin position="2516"/>
        <end position="2628"/>
    </location>
</feature>
<sequence>MSMKLCFLWLIVYVLIDLSGALYDGRVRIRTQDGHLQFMVPDERDISLMTGRNGRILFNGEDISFAYQTVRNVSLDLTSLRQRELASLQNKQLELIARLDADTGESLNDRILLLEQSLANITSQVVQNSESVGGGGEGGGGGRGGRGGGGNGSPVNLRRLRRRVQTIERNIQRLTTTLQADDCASAPCKNGAICIDSYNNFQCLCSPNWEGPTCDIDVDECSGFRGTELGCQNGATCVNTAGSYRCTCPTGWFGVHCTQKTDGCNSGTNEQICGHGICLSQPGQGRGYICLCEQGWTTDGTNPGCTVDVDECVYPIPLCSVNPRVQCINLPGSFRCGPCPAGYSGNGHYCTDVDECQINNGGCSISPRVQCTNTIGSRSCGPCPPGYQGDGVFCSFVGVCTVNNGGCHPAAFCYDNPAISSSYVSCQCRPGFTGNGFGQMGCVPLADGRRRGGGDIGPVNYDNPCSPNPCVFGTCSVVGNGFQCTCHTGYAGQTCNIPLDACVSSPCRNGATCAVVGPDRQFRCICPAGFTGNECQNEIQVCGGEISTSTYGTINSPGYPGHYPANRDCLWSLSAPLGKRIQITFATLQLEHHLNCSYDFLEVHDGSALTDNSLGKFCSTANPPPLTTSGPYALLNFHSDATSTDNGFHITYAVVNGIPGCGGLLTGPGGTLSSPNHPDTYEHNLDCEWVIRATRNERVRLTFTALSIEASRNCRFDYVEVREGGTPQSPLIGRYCNRNLPLPVLSQGNQLFVRFRSDFSVASSGFRARFETVCGGTWTESSGMIQSPNFPSPYPASKQCVYVIALDPGKAVKLDFLTFDVEGSANCRYDYVEIRDGDTSNSTLIGRYCGPPSLIPPPIVSSHNYLWIKFQTDASDQNLGFQANFSAIDVGCGGILTSPRGVIASPLHPEVYPHGATCRWIVRAGPGKVVRLQWLSFALEPAPPACHFDSVSVYDNSTIPNTGGLVGRYCGNTLPPSITSTGDTITIVFKSDASLAAEGFTLTYITLNSSSRNNTFDLIIMTHNNKEDPCSLRRNGGGPTSPLIGNFCGRNIPRTIPSHSHEMFIRLVTDYSLFGRGFRLFWDASSTGCGGVLTSPEGSIVSPGYPSSYGENAECIWRIEVSHGSRVLFAFVDLDMESQPSGCAFDYVEVRNGRDRRAPLVGRYCNSFSLVPIVSKSTSLYVKFKSDMNLAGRGFKARYETLCNTELKGLSGVIESPNFPNNYPHNRNCTWTIAAPLGNRINLTFSHFDVEQHGSQDSSALAPANCMYDFVEVRQPNGTLGRFCGSSLPPELGSTQDKVMIQFMSDLSVAHNGFRLEWRVIGCGGRLAKPFGIFKSPGYPVSYPFKTDCVWEIETEPGSRVELTIKDIDIESAVGCNYDFLRVHGGVDETSPKLAEFCHRQDKPVVVTAIGNHMYVHFHSDESLRGKGFSASFNTLPNGCGGYYKSPSGIIHSPNYPQNYDHDSDCTWLIEVPVNHVVVLNFVDFDVEPFTNCTFDYVAVYDGPSLNDEEIARFCGSTIPNPSYVRSTSNKMFIRLKADGSVSARGFVANYTTGCGARITVNSEDTGELTSPNFPHYYSNWYNCTWTLTAANPDDRVYLMFTHMDLHSFVPQSSSVTATNTNCSMSFVRVQDGDDSDAPVIGNYCLTRVPSPITSQGSSLYVRLQTTPLMLLGVGFRATYSILTQSCGGEFTSEHGSFSSPAYPNSYPLSTECVWTISASAVHGNDLSGNRGEIASPLFPHPYIHRDDFSWRVTVDAERFVRLYFFPQFSIEREHESTACISSLLVYDGYDEQAPLLGEYCGETRPRQMYITASGNVVYIVFRSRSFEGSFFRLRWDAVLTNSPNSVISTPAPMNSSVTCGGEYFVTDGNFTMVTSPGFPIGYANNLICRWVLTTDPHYRVAMTLITLDMEAGSCMFDRVEINNGENERPQLLGRYCRRDQQGLVVTSAGNSAVIYFRTDATVNQTGFQINAKAVCGGIVRQSSGIIKSPKYPANYPASTTCEWDVSVRPGRKITVSFDNMQIASDMPACSQDYVILRNGDSVDSPVLGSGRLCGNSIPTSALVTTGNKLHIKFVSDGQTNSAGFQLRFEEVRTSCGGRLTLNNDISEVTIESPNRPSPSPPNAECEWIILAPGGHAVQLDFVGQLDIQSQYGCRSAGVEIRNGGTLSAPVLGRYCGRNPPGSIFSTGNSLHVRYFNSLQNPGTGFQARVSIDEILATICGNSYSDVISSYSNEVDVIFQTGGRVYNRQGFRMTYNASVDGCGGDVSGPSGIIQSPGYPNSYPHGRICTWKIRGLIGRRITLTFTDFALEGPVRRTGAAQAECQDFVYAINGPDFQSPPLYRNSSRRCGSTLPEIVSSSGHNMILIFRTDGSVTHRGFSARYDTDQPAICGGELNGAVGASGYFTSPGLISPTSGNYSDSLHCEWQLINNEQSNSSVIFKIELMDMEGPMQNTEQCTFDSLNFYGGSSRMPMGQYCGNQTSGTSIYNPFPESLIRFTTDSTITGLGFNTSYRVSPCGGDITNPQTISTPNFPAYYGLGVDCVWLIDLSENGQQVQVTFDDLQLDSEDCSQDYLRILNGHTPTSPQLGRYCGSTRPNVIRSQSSYLWIHFHSDNISGNSRGFSITVDAVASGEKSLIIQVIIFNSYSRYLLLGCGGIMHSRTGVITSPNYPSAYGTDAECEWEIRVDPGYKVIADFFQRFDLENSTNCQNDFVELMDWKNETWHSLGRFCGKQFPPTISTSGESMKILFRSNSAHQGDGFRMRWKVGCGGEFDGPTGLITSPNYPMNYGDNLVCNYTITASADTYIIAQFIDKFQIESHPLCIYDRLAAYQGNSSSSAPLGRYCGSQNPSPIVSHKNLFMQFRTDSSMSGSGFKISYTKQECGGTITSPTIISSPSHPDTYYNNLNCTWRIEAPADQVIDIKFQSLTLETHRDCRYDWVAAYEGLQVNRSQLLGQYCGNFTYQLPRIKSRGSKALVHFRTDWSVSHGGFSASVRFTSGERQGCGGLVNLTANPQQQLRAPDAAVLPRNGHIDGELDCQWTVIAPPGKVIRLQLTQIDMTNAGCSEDYLEARDGASKSASLIGRYCGTVVPPSLIGSTNIMWVQLVTGTSNRRANFVASLSYQETPCGPNAGTLDATDANQILSSPNYPAAPGVNLRCRWLIDGNSTAVKIHFQHLSIGSADSAQCTNDRLEVQDVVSGGQNQEANDNLVLNGDGATVVRLDQHQGIILQRELDQRLTFCGSRLPHDVISSGGALAVTLITGTSAGSSGGFQLQYSLATCNRSYDGIEGRIVSPRWPGLFRSNDYCQMTIESPTNTTISLYFNIFRLMNSLNCSVSSLEIRDGGTSSDPLLGNLCGSALPNSIFSTGNRLWIRFRPSLLPQRGYDLTYTSTDQGSGCGGSVFNTRGTVTSPGYPGNVSRTTDCRWELAVPIGMIIKIEFPVFQFGPADDCTNNYVEISDIQQNAGGAIGEAWRARYCGNDRPSTYLGTSNGVTLRYVTSTNNTGLGWRAVFQAVTSIHGNQ</sequence>
<feature type="region of interest" description="Disordered" evidence="18">
    <location>
        <begin position="129"/>
        <end position="155"/>
    </location>
</feature>
<keyword evidence="8 19" id="KW-0732">Signal</keyword>
<evidence type="ECO:0000256" key="7">
    <source>
        <dbReference type="ARBA" id="ARBA00022723"/>
    </source>
</evidence>
<dbReference type="Pfam" id="PF00431">
    <property type="entry name" value="CUB"/>
    <property type="match status" value="25"/>
</dbReference>
<evidence type="ECO:0000256" key="9">
    <source>
        <dbReference type="ARBA" id="ARBA00022737"/>
    </source>
</evidence>
<dbReference type="InterPro" id="IPR000152">
    <property type="entry name" value="EGF-type_Asp/Asn_hydroxyl_site"/>
</dbReference>
<evidence type="ECO:0000256" key="16">
    <source>
        <dbReference type="PROSITE-ProRule" id="PRU00059"/>
    </source>
</evidence>
<evidence type="ECO:0000259" key="21">
    <source>
        <dbReference type="PROSITE" id="PS50026"/>
    </source>
</evidence>
<feature type="disulfide bond" evidence="17">
    <location>
        <begin position="486"/>
        <end position="495"/>
    </location>
</feature>
<dbReference type="Gene3D" id="2.10.25.10">
    <property type="entry name" value="Laminin"/>
    <property type="match status" value="7"/>
</dbReference>
<feature type="disulfide bond" evidence="17">
    <location>
        <begin position="248"/>
        <end position="257"/>
    </location>
</feature>
<feature type="domain" description="CUB" evidence="20">
    <location>
        <begin position="2881"/>
        <end position="2995"/>
    </location>
</feature>
<evidence type="ECO:0000256" key="11">
    <source>
        <dbReference type="ARBA" id="ARBA00022837"/>
    </source>
</evidence>
<evidence type="ECO:0000256" key="13">
    <source>
        <dbReference type="ARBA" id="ARBA00023136"/>
    </source>
</evidence>
<feature type="domain" description="CUB" evidence="20">
    <location>
        <begin position="1089"/>
        <end position="1202"/>
    </location>
</feature>
<evidence type="ECO:0000256" key="10">
    <source>
        <dbReference type="ARBA" id="ARBA00022753"/>
    </source>
</evidence>
<dbReference type="GO" id="GO:0005886">
    <property type="term" value="C:plasma membrane"/>
    <property type="evidence" value="ECO:0007669"/>
    <property type="project" value="UniProtKB-SubCell"/>
</dbReference>
<keyword evidence="15" id="KW-0325">Glycoprotein</keyword>
<evidence type="ECO:0000256" key="2">
    <source>
        <dbReference type="ARBA" id="ARBA00004202"/>
    </source>
</evidence>
<name>E9G1W3_DAPPU</name>
<keyword evidence="5 17" id="KW-0245">EGF-like domain</keyword>
<dbReference type="Pfam" id="PF07645">
    <property type="entry name" value="EGF_CA"/>
    <property type="match status" value="3"/>
</dbReference>
<reference evidence="22 23" key="1">
    <citation type="journal article" date="2011" name="Science">
        <title>The ecoresponsive genome of Daphnia pulex.</title>
        <authorList>
            <person name="Colbourne J.K."/>
            <person name="Pfrender M.E."/>
            <person name="Gilbert D."/>
            <person name="Thomas W.K."/>
            <person name="Tucker A."/>
            <person name="Oakley T.H."/>
            <person name="Tokishita S."/>
            <person name="Aerts A."/>
            <person name="Arnold G.J."/>
            <person name="Basu M.K."/>
            <person name="Bauer D.J."/>
            <person name="Caceres C.E."/>
            <person name="Carmel L."/>
            <person name="Casola C."/>
            <person name="Choi J.H."/>
            <person name="Detter J.C."/>
            <person name="Dong Q."/>
            <person name="Dusheyko S."/>
            <person name="Eads B.D."/>
            <person name="Frohlich T."/>
            <person name="Geiler-Samerotte K.A."/>
            <person name="Gerlach D."/>
            <person name="Hatcher P."/>
            <person name="Jogdeo S."/>
            <person name="Krijgsveld J."/>
            <person name="Kriventseva E.V."/>
            <person name="Kultz D."/>
            <person name="Laforsch C."/>
            <person name="Lindquist E."/>
            <person name="Lopez J."/>
            <person name="Manak J.R."/>
            <person name="Muller J."/>
            <person name="Pangilinan J."/>
            <person name="Patwardhan R.P."/>
            <person name="Pitluck S."/>
            <person name="Pritham E.J."/>
            <person name="Rechtsteiner A."/>
            <person name="Rho M."/>
            <person name="Rogozin I.B."/>
            <person name="Sakarya O."/>
            <person name="Salamov A."/>
            <person name="Schaack S."/>
            <person name="Shapiro H."/>
            <person name="Shiga Y."/>
            <person name="Skalitzky C."/>
            <person name="Smith Z."/>
            <person name="Souvorov A."/>
            <person name="Sung W."/>
            <person name="Tang Z."/>
            <person name="Tsuchiya D."/>
            <person name="Tu H."/>
            <person name="Vos H."/>
            <person name="Wang M."/>
            <person name="Wolf Y.I."/>
            <person name="Yamagata H."/>
            <person name="Yamada T."/>
            <person name="Ye Y."/>
            <person name="Shaw J.R."/>
            <person name="Andrews J."/>
            <person name="Crease T.J."/>
            <person name="Tang H."/>
            <person name="Lucas S.M."/>
            <person name="Robertson H.M."/>
            <person name="Bork P."/>
            <person name="Koonin E.V."/>
            <person name="Zdobnov E.M."/>
            <person name="Grigoriev I.V."/>
            <person name="Lynch M."/>
            <person name="Boore J.L."/>
        </authorList>
    </citation>
    <scope>NUCLEOTIDE SEQUENCE [LARGE SCALE GENOMIC DNA]</scope>
</reference>
<dbReference type="OMA" id="RGFTVRW"/>
<dbReference type="FunFam" id="2.60.120.290:FF:000003">
    <property type="entry name" value="Neuropilin"/>
    <property type="match status" value="2"/>
</dbReference>
<organism evidence="22 23">
    <name type="scientific">Daphnia pulex</name>
    <name type="common">Water flea</name>
    <dbReference type="NCBI Taxonomy" id="6669"/>
    <lineage>
        <taxon>Eukaryota</taxon>
        <taxon>Metazoa</taxon>
        <taxon>Ecdysozoa</taxon>
        <taxon>Arthropoda</taxon>
        <taxon>Crustacea</taxon>
        <taxon>Branchiopoda</taxon>
        <taxon>Diplostraca</taxon>
        <taxon>Cladocera</taxon>
        <taxon>Anomopoda</taxon>
        <taxon>Daphniidae</taxon>
        <taxon>Daphnia</taxon>
    </lineage>
</organism>
<feature type="domain" description="CUB" evidence="20">
    <location>
        <begin position="1976"/>
        <end position="2092"/>
    </location>
</feature>
<feature type="domain" description="EGF-like" evidence="21">
    <location>
        <begin position="179"/>
        <end position="215"/>
    </location>
</feature>
<dbReference type="FunFam" id="2.10.25.10:FF:000260">
    <property type="entry name" value="Notch receptor 4"/>
    <property type="match status" value="1"/>
</dbReference>
<keyword evidence="23" id="KW-1185">Reference proteome</keyword>
<evidence type="ECO:0000256" key="15">
    <source>
        <dbReference type="ARBA" id="ARBA00023180"/>
    </source>
</evidence>
<dbReference type="CDD" id="cd22201">
    <property type="entry name" value="cubilin_NTD"/>
    <property type="match status" value="1"/>
</dbReference>
<feature type="domain" description="CUB" evidence="20">
    <location>
        <begin position="892"/>
        <end position="1007"/>
    </location>
</feature>
<feature type="domain" description="CUB" evidence="20">
    <location>
        <begin position="2096"/>
        <end position="2213"/>
    </location>
</feature>
<evidence type="ECO:0000256" key="3">
    <source>
        <dbReference type="ARBA" id="ARBA00022448"/>
    </source>
</evidence>
<keyword evidence="11" id="KW-0106">Calcium</keyword>
<evidence type="ECO:0000256" key="6">
    <source>
        <dbReference type="ARBA" id="ARBA00022553"/>
    </source>
</evidence>
<dbReference type="PROSITE" id="PS01186">
    <property type="entry name" value="EGF_2"/>
    <property type="match status" value="3"/>
</dbReference>
<feature type="domain" description="CUB" evidence="20">
    <location>
        <begin position="3395"/>
        <end position="3512"/>
    </location>
</feature>
<keyword evidence="13" id="KW-0472">Membrane</keyword>
<feature type="disulfide bond" evidence="17">
    <location>
        <begin position="507"/>
        <end position="524"/>
    </location>
</feature>
<dbReference type="Pfam" id="PF00008">
    <property type="entry name" value="EGF"/>
    <property type="match status" value="2"/>
</dbReference>
<dbReference type="InterPro" id="IPR049883">
    <property type="entry name" value="NOTCH1_EGF-like"/>
</dbReference>
<comment type="caution">
    <text evidence="17">Lacks conserved residue(s) required for the propagation of feature annotation.</text>
</comment>
<feature type="disulfide bond" evidence="17">
    <location>
        <begin position="526"/>
        <end position="535"/>
    </location>
</feature>
<dbReference type="InterPro" id="IPR018097">
    <property type="entry name" value="EGF_Ca-bd_CS"/>
</dbReference>
<proteinExistence type="predicted"/>
<dbReference type="SUPFAM" id="SSF57196">
    <property type="entry name" value="EGF/Laminin"/>
    <property type="match status" value="4"/>
</dbReference>
<evidence type="ECO:0000256" key="12">
    <source>
        <dbReference type="ARBA" id="ARBA00022927"/>
    </source>
</evidence>
<feature type="domain" description="CUB" evidence="20">
    <location>
        <begin position="2262"/>
        <end position="2385"/>
    </location>
</feature>
<dbReference type="PROSITE" id="PS50026">
    <property type="entry name" value="EGF_3"/>
    <property type="match status" value="4"/>
</dbReference>
<feature type="disulfide bond" evidence="17">
    <location>
        <begin position="205"/>
        <end position="214"/>
    </location>
</feature>
<dbReference type="HOGENOM" id="CLU_000172_1_0_1"/>
<feature type="domain" description="EGF-like" evidence="21">
    <location>
        <begin position="217"/>
        <end position="258"/>
    </location>
</feature>
<dbReference type="FunFam" id="2.10.25.10:FF:000429">
    <property type="entry name" value="Cubilin"/>
    <property type="match status" value="1"/>
</dbReference>
<feature type="domain" description="CUB" evidence="20">
    <location>
        <begin position="1687"/>
        <end position="1839"/>
    </location>
</feature>
<dbReference type="FunFam" id="2.60.120.290:FF:000005">
    <property type="entry name" value="Procollagen C-endopeptidase enhancer 1"/>
    <property type="match status" value="2"/>
</dbReference>
<evidence type="ECO:0000256" key="19">
    <source>
        <dbReference type="SAM" id="SignalP"/>
    </source>
</evidence>
<feature type="domain" description="CUB" evidence="20">
    <location>
        <begin position="2390"/>
        <end position="2514"/>
    </location>
</feature>
<feature type="disulfide bond" evidence="16">
    <location>
        <begin position="542"/>
        <end position="569"/>
    </location>
</feature>
<feature type="domain" description="CUB" evidence="20">
    <location>
        <begin position="3002"/>
        <end position="3121"/>
    </location>
</feature>
<dbReference type="SMART" id="SM00179">
    <property type="entry name" value="EGF_CA"/>
    <property type="match status" value="7"/>
</dbReference>
<feature type="domain" description="CUB" evidence="20">
    <location>
        <begin position="774"/>
        <end position="888"/>
    </location>
</feature>
<gene>
    <name evidence="22" type="ORF">DAPPUDRAFT_221966</name>
</gene>
<feature type="domain" description="CUB" evidence="20">
    <location>
        <begin position="1034"/>
        <end position="1085"/>
    </location>
</feature>
<dbReference type="SUPFAM" id="SSF49854">
    <property type="entry name" value="Spermadhesin, CUB domain"/>
    <property type="match status" value="25"/>
</dbReference>
<protein>
    <submittedName>
        <fullName evidence="22">Cubilin</fullName>
    </submittedName>
</protein>
<dbReference type="KEGG" id="dpx:DAPPUDRAFT_221966"/>
<dbReference type="OrthoDB" id="10009301at2759"/>
<dbReference type="FunFam" id="2.10.25.10:FF:000379">
    <property type="entry name" value="Cubilin"/>
    <property type="match status" value="1"/>
</dbReference>
<dbReference type="PROSITE" id="PS01187">
    <property type="entry name" value="EGF_CA"/>
    <property type="match status" value="1"/>
</dbReference>
<feature type="disulfide bond" evidence="17">
    <location>
        <begin position="465"/>
        <end position="475"/>
    </location>
</feature>
<keyword evidence="12" id="KW-0653">Protein transport</keyword>
<dbReference type="FunCoup" id="E9G1W3">
    <property type="interactions" value="22"/>
</dbReference>
<evidence type="ECO:0000256" key="14">
    <source>
        <dbReference type="ARBA" id="ARBA00023157"/>
    </source>
</evidence>
<evidence type="ECO:0000256" key="5">
    <source>
        <dbReference type="ARBA" id="ARBA00022536"/>
    </source>
</evidence>
<dbReference type="SMART" id="SM00181">
    <property type="entry name" value="EGF"/>
    <property type="match status" value="8"/>
</dbReference>
<dbReference type="InterPro" id="IPR035914">
    <property type="entry name" value="Sperma_CUB_dom_sf"/>
</dbReference>
<dbReference type="PROSITE" id="PS00010">
    <property type="entry name" value="ASX_HYDROXYL"/>
    <property type="match status" value="2"/>
</dbReference>
<dbReference type="PANTHER" id="PTHR24251">
    <property type="entry name" value="OVOCHYMASE-RELATED"/>
    <property type="match status" value="1"/>
</dbReference>
<keyword evidence="14 17" id="KW-1015">Disulfide bond</keyword>
<dbReference type="InterPro" id="IPR000742">
    <property type="entry name" value="EGF"/>
</dbReference>
<feature type="domain" description="CUB" evidence="20">
    <location>
        <begin position="1323"/>
        <end position="1436"/>
    </location>
</feature>
<dbReference type="CDD" id="cd00054">
    <property type="entry name" value="EGF_CA"/>
    <property type="match status" value="6"/>
</dbReference>
<feature type="compositionally biased region" description="Gly residues" evidence="18">
    <location>
        <begin position="132"/>
        <end position="152"/>
    </location>
</feature>
<dbReference type="InterPro" id="IPR001881">
    <property type="entry name" value="EGF-like_Ca-bd_dom"/>
</dbReference>
<evidence type="ECO:0000256" key="4">
    <source>
        <dbReference type="ARBA" id="ARBA00022475"/>
    </source>
</evidence>
<dbReference type="EMBL" id="GL732529">
    <property type="protein sequence ID" value="EFX86741.1"/>
    <property type="molecule type" value="Genomic_DNA"/>
</dbReference>
<evidence type="ECO:0000256" key="18">
    <source>
        <dbReference type="SAM" id="MobiDB-lite"/>
    </source>
</evidence>
<dbReference type="FunFam" id="2.10.25.10:FF:000061">
    <property type="entry name" value="Delta-like protein"/>
    <property type="match status" value="1"/>
</dbReference>
<feature type="domain" description="CUB" evidence="20">
    <location>
        <begin position="3125"/>
        <end position="3276"/>
    </location>
</feature>
<dbReference type="InParanoid" id="E9G1W3"/>
<dbReference type="GO" id="GO:0015031">
    <property type="term" value="P:protein transport"/>
    <property type="evidence" value="ECO:0007669"/>
    <property type="project" value="UniProtKB-KW"/>
</dbReference>
<feature type="domain" description="EGF-like" evidence="21">
    <location>
        <begin position="498"/>
        <end position="536"/>
    </location>
</feature>
<dbReference type="SUPFAM" id="SSF57184">
    <property type="entry name" value="Growth factor receptor domain"/>
    <property type="match status" value="1"/>
</dbReference>
<keyword evidence="10" id="KW-0967">Endosome</keyword>
<feature type="signal peptide" evidence="19">
    <location>
        <begin position="1"/>
        <end position="21"/>
    </location>
</feature>
<dbReference type="FunFam" id="2.10.25.10:FF:000095">
    <property type="entry name" value="Notch, isoform B"/>
    <property type="match status" value="1"/>
</dbReference>
<keyword evidence="9" id="KW-0677">Repeat</keyword>
<feature type="domain" description="CUB" evidence="20">
    <location>
        <begin position="1860"/>
        <end position="1975"/>
    </location>
</feature>
<accession>E9G1W3</accession>
<evidence type="ECO:0000313" key="23">
    <source>
        <dbReference type="Proteomes" id="UP000000305"/>
    </source>
</evidence>
<feature type="domain" description="CUB" evidence="20">
    <location>
        <begin position="542"/>
        <end position="655"/>
    </location>
</feature>
<feature type="domain" description="CUB" evidence="20">
    <location>
        <begin position="661"/>
        <end position="773"/>
    </location>
</feature>
<dbReference type="Proteomes" id="UP000000305">
    <property type="component" value="Unassembled WGS sequence"/>
</dbReference>
<feature type="domain" description="CUB" evidence="20">
    <location>
        <begin position="1440"/>
        <end position="1554"/>
    </location>
</feature>
<feature type="domain" description="CUB" evidence="20">
    <location>
        <begin position="3278"/>
        <end position="3389"/>
    </location>
</feature>
<feature type="domain" description="CUB" evidence="20">
    <location>
        <begin position="1203"/>
        <end position="1321"/>
    </location>
</feature>
<dbReference type="GO" id="GO:0005509">
    <property type="term" value="F:calcium ion binding"/>
    <property type="evidence" value="ECO:0007669"/>
    <property type="project" value="InterPro"/>
</dbReference>
<feature type="domain" description="EGF-like" evidence="21">
    <location>
        <begin position="461"/>
        <end position="496"/>
    </location>
</feature>
<feature type="domain" description="CUB" evidence="20">
    <location>
        <begin position="2653"/>
        <end position="2766"/>
    </location>
</feature>
<dbReference type="CDD" id="cd00041">
    <property type="entry name" value="CUB"/>
    <property type="match status" value="23"/>
</dbReference>
<feature type="domain" description="CUB" evidence="20">
    <location>
        <begin position="2767"/>
        <end position="2879"/>
    </location>
</feature>
<feature type="chain" id="PRO_5003236586" evidence="19">
    <location>
        <begin position="22"/>
        <end position="3519"/>
    </location>
</feature>
<keyword evidence="4" id="KW-1003">Cell membrane</keyword>
<dbReference type="PROSITE" id="PS00022">
    <property type="entry name" value="EGF_1"/>
    <property type="match status" value="4"/>
</dbReference>
<dbReference type="PROSITE" id="PS01180">
    <property type="entry name" value="CUB"/>
    <property type="match status" value="24"/>
</dbReference>
<dbReference type="InterPro" id="IPR009030">
    <property type="entry name" value="Growth_fac_rcpt_cys_sf"/>
</dbReference>
<comment type="subcellular location">
    <subcellularLocation>
        <location evidence="2">Cell membrane</location>
        <topology evidence="2">Peripheral membrane protein</topology>
    </subcellularLocation>
    <subcellularLocation>
        <location evidence="1">Endosome</location>
    </subcellularLocation>
</comment>
<dbReference type="Gene3D" id="2.60.120.290">
    <property type="entry name" value="Spermadhesin, CUB domain"/>
    <property type="match status" value="25"/>
</dbReference>
<dbReference type="eggNOG" id="KOG4292">
    <property type="taxonomic scope" value="Eukaryota"/>
</dbReference>
<dbReference type="GO" id="GO:0005768">
    <property type="term" value="C:endosome"/>
    <property type="evidence" value="ECO:0007669"/>
    <property type="project" value="UniProtKB-SubCell"/>
</dbReference>
<evidence type="ECO:0000256" key="1">
    <source>
        <dbReference type="ARBA" id="ARBA00004177"/>
    </source>
</evidence>
<dbReference type="PANTHER" id="PTHR24251:SF37">
    <property type="entry name" value="CUB DOMAIN-CONTAINING PROTEIN"/>
    <property type="match status" value="1"/>
</dbReference>
<evidence type="ECO:0000256" key="8">
    <source>
        <dbReference type="ARBA" id="ARBA00022729"/>
    </source>
</evidence>
<evidence type="ECO:0000259" key="20">
    <source>
        <dbReference type="PROSITE" id="PS01180"/>
    </source>
</evidence>
<evidence type="ECO:0000313" key="22">
    <source>
        <dbReference type="EMBL" id="EFX86741.1"/>
    </source>
</evidence>
<dbReference type="InterPro" id="IPR000859">
    <property type="entry name" value="CUB_dom"/>
</dbReference>
<keyword evidence="7" id="KW-0479">Metal-binding</keyword>
<keyword evidence="3" id="KW-0813">Transport</keyword>
<evidence type="ECO:0000256" key="17">
    <source>
        <dbReference type="PROSITE-ProRule" id="PRU00076"/>
    </source>
</evidence>
<dbReference type="SMART" id="SM00042">
    <property type="entry name" value="CUB"/>
    <property type="match status" value="23"/>
</dbReference>
<feature type="domain" description="CUB" evidence="20">
    <location>
        <begin position="1555"/>
        <end position="1683"/>
    </location>
</feature>
<keyword evidence="6" id="KW-0597">Phosphoprotein</keyword>
<dbReference type="FunFam" id="2.60.120.290:FF:000013">
    <property type="entry name" value="Membrane frizzled-related protein"/>
    <property type="match status" value="10"/>
</dbReference>